<dbReference type="Pfam" id="PF24764">
    <property type="entry name" value="rva_4"/>
    <property type="match status" value="1"/>
</dbReference>
<dbReference type="AlphaFoldDB" id="A0A8K0JJ37"/>
<keyword evidence="3" id="KW-1185">Reference proteome</keyword>
<dbReference type="InterPro" id="IPR058913">
    <property type="entry name" value="Integrase_dom_put"/>
</dbReference>
<proteinExistence type="predicted"/>
<reference evidence="2" key="1">
    <citation type="submission" date="2020-04" db="EMBL/GenBank/DDBJ databases">
        <title>Analysis of mating type loci in Filobasidium floriforme.</title>
        <authorList>
            <person name="Nowrousian M."/>
        </authorList>
    </citation>
    <scope>NUCLEOTIDE SEQUENCE</scope>
    <source>
        <strain evidence="2">CBS 6242</strain>
    </source>
</reference>
<protein>
    <recommendedName>
        <fullName evidence="1">Integrase core domain-containing protein</fullName>
    </recommendedName>
</protein>
<dbReference type="Proteomes" id="UP000812966">
    <property type="component" value="Unassembled WGS sequence"/>
</dbReference>
<dbReference type="EMBL" id="JABELV010000541">
    <property type="protein sequence ID" value="KAG7527161.1"/>
    <property type="molecule type" value="Genomic_DNA"/>
</dbReference>
<comment type="caution">
    <text evidence="2">The sequence shown here is derived from an EMBL/GenBank/DDBJ whole genome shotgun (WGS) entry which is preliminary data.</text>
</comment>
<feature type="domain" description="Integrase core" evidence="1">
    <location>
        <begin position="1"/>
        <end position="151"/>
    </location>
</feature>
<gene>
    <name evidence="2" type="ORF">FFLO_07211</name>
</gene>
<dbReference type="PANTHER" id="PTHR46791:SF5">
    <property type="entry name" value="CLR5 DOMAIN-CONTAINING PROTEIN-RELATED"/>
    <property type="match status" value="1"/>
</dbReference>
<organism evidence="2 3">
    <name type="scientific">Filobasidium floriforme</name>
    <dbReference type="NCBI Taxonomy" id="5210"/>
    <lineage>
        <taxon>Eukaryota</taxon>
        <taxon>Fungi</taxon>
        <taxon>Dikarya</taxon>
        <taxon>Basidiomycota</taxon>
        <taxon>Agaricomycotina</taxon>
        <taxon>Tremellomycetes</taxon>
        <taxon>Filobasidiales</taxon>
        <taxon>Filobasidiaceae</taxon>
        <taxon>Filobasidium</taxon>
    </lineage>
</organism>
<name>A0A8K0JJ37_9TREE</name>
<evidence type="ECO:0000259" key="1">
    <source>
        <dbReference type="Pfam" id="PF24764"/>
    </source>
</evidence>
<accession>A0A8K0JJ37</accession>
<dbReference type="PANTHER" id="PTHR46791">
    <property type="entry name" value="EXPRESSED PROTEIN"/>
    <property type="match status" value="1"/>
</dbReference>
<evidence type="ECO:0000313" key="3">
    <source>
        <dbReference type="Proteomes" id="UP000812966"/>
    </source>
</evidence>
<sequence>MQASDNNRADTVEEVFLRATEEWGWPQRVRVDYGKENYGVWKVMVAIRHTIKAPFIRGKSTSNTPIERHWKEVGEKFTHKYSRTFADLEYKEELDPDNAVDIFCLHHCFLPLLNLTIRRHVLAHNHHKSTTAGERGWTPKKKWLDGMLKAGQRGMDLNLYPTDDLIHERGFIEEQPSDDDGISEERRPRPDVISWASEQRLEDQDVPMQDTDPYVMVERYHEQLPPLLKDPDFRQALNTHFPPAAEHSPEEGQEGLFNTLQYVAVRHWVYDCILANQ</sequence>
<evidence type="ECO:0000313" key="2">
    <source>
        <dbReference type="EMBL" id="KAG7527161.1"/>
    </source>
</evidence>